<evidence type="ECO:0000259" key="2">
    <source>
        <dbReference type="Pfam" id="PF07859"/>
    </source>
</evidence>
<dbReference type="InterPro" id="IPR013094">
    <property type="entry name" value="AB_hydrolase_3"/>
</dbReference>
<gene>
    <name evidence="3" type="ORF">GCM10009851_14560</name>
</gene>
<name>A0ABN3DGU4_9MICO</name>
<comment type="caution">
    <text evidence="3">The sequence shown here is derived from an EMBL/GenBank/DDBJ whole genome shotgun (WGS) entry which is preliminary data.</text>
</comment>
<keyword evidence="1 3" id="KW-0378">Hydrolase</keyword>
<dbReference type="InterPro" id="IPR050300">
    <property type="entry name" value="GDXG_lipolytic_enzyme"/>
</dbReference>
<dbReference type="PANTHER" id="PTHR48081">
    <property type="entry name" value="AB HYDROLASE SUPERFAMILY PROTEIN C4A8.06C"/>
    <property type="match status" value="1"/>
</dbReference>
<feature type="domain" description="Alpha/beta hydrolase fold-3" evidence="2">
    <location>
        <begin position="121"/>
        <end position="332"/>
    </location>
</feature>
<reference evidence="3 4" key="1">
    <citation type="journal article" date="2019" name="Int. J. Syst. Evol. Microbiol.">
        <title>The Global Catalogue of Microorganisms (GCM) 10K type strain sequencing project: providing services to taxonomists for standard genome sequencing and annotation.</title>
        <authorList>
            <consortium name="The Broad Institute Genomics Platform"/>
            <consortium name="The Broad Institute Genome Sequencing Center for Infectious Disease"/>
            <person name="Wu L."/>
            <person name="Ma J."/>
        </authorList>
    </citation>
    <scope>NUCLEOTIDE SEQUENCE [LARGE SCALE GENOMIC DNA]</scope>
    <source>
        <strain evidence="3 4">JCM 16117</strain>
    </source>
</reference>
<dbReference type="Gene3D" id="3.40.50.1820">
    <property type="entry name" value="alpha/beta hydrolase"/>
    <property type="match status" value="1"/>
</dbReference>
<dbReference type="Proteomes" id="UP001500929">
    <property type="component" value="Unassembled WGS sequence"/>
</dbReference>
<dbReference type="Pfam" id="PF07859">
    <property type="entry name" value="Abhydrolase_3"/>
    <property type="match status" value="1"/>
</dbReference>
<protein>
    <submittedName>
        <fullName evidence="3">Alpha/beta hydrolase</fullName>
    </submittedName>
</protein>
<dbReference type="GO" id="GO:0016787">
    <property type="term" value="F:hydrolase activity"/>
    <property type="evidence" value="ECO:0007669"/>
    <property type="project" value="UniProtKB-KW"/>
</dbReference>
<dbReference type="SUPFAM" id="SSF53474">
    <property type="entry name" value="alpha/beta-Hydrolases"/>
    <property type="match status" value="1"/>
</dbReference>
<sequence>MKSETEMAHATSHRLDDSMTAIQFGRVRLGTSTAPRYRPARDTGGVEIEAVLPELREPMKRAQAKAPRWLLRVAVRMLRVPRSEAVRVRTVKLATASVRVYEPVEAAGGGAAPTHAAAPALLWIHGGGLLFGDAKQDESLCLSTAERLGLVIVSANYRFAPEHPFPAAHDDVHAAWSWLVAHAGDLGVDPERLAIGGESAGAGLAAGLVQRLHDEGGVQPVAQWLFAPMIDDRTAADRSLDALDHFVWNNASNREGWSGYLGRAPGDPSDAAVPPYASPARRPDLTGLPPAFLSWADIELFAAEDGAYADRLRASGVEVHTDVVAGGVHGFENWAATTPVAQALITRAQTWLEGALARA</sequence>
<keyword evidence="4" id="KW-1185">Reference proteome</keyword>
<evidence type="ECO:0000256" key="1">
    <source>
        <dbReference type="ARBA" id="ARBA00022801"/>
    </source>
</evidence>
<evidence type="ECO:0000313" key="3">
    <source>
        <dbReference type="EMBL" id="GAA2230861.1"/>
    </source>
</evidence>
<evidence type="ECO:0000313" key="4">
    <source>
        <dbReference type="Proteomes" id="UP001500929"/>
    </source>
</evidence>
<organism evidence="3 4">
    <name type="scientific">Herbiconiux moechotypicola</name>
    <dbReference type="NCBI Taxonomy" id="637393"/>
    <lineage>
        <taxon>Bacteria</taxon>
        <taxon>Bacillati</taxon>
        <taxon>Actinomycetota</taxon>
        <taxon>Actinomycetes</taxon>
        <taxon>Micrococcales</taxon>
        <taxon>Microbacteriaceae</taxon>
        <taxon>Herbiconiux</taxon>
    </lineage>
</organism>
<dbReference type="InterPro" id="IPR029058">
    <property type="entry name" value="AB_hydrolase_fold"/>
</dbReference>
<dbReference type="EMBL" id="BAAAQY010000004">
    <property type="protein sequence ID" value="GAA2230861.1"/>
    <property type="molecule type" value="Genomic_DNA"/>
</dbReference>
<proteinExistence type="predicted"/>
<dbReference type="PANTHER" id="PTHR48081:SF8">
    <property type="entry name" value="ALPHA_BETA HYDROLASE FOLD-3 DOMAIN-CONTAINING PROTEIN-RELATED"/>
    <property type="match status" value="1"/>
</dbReference>
<accession>A0ABN3DGU4</accession>